<evidence type="ECO:0000313" key="1">
    <source>
        <dbReference type="EMBL" id="CAB4323958.1"/>
    </source>
</evidence>
<name>A0A6J7K001_9ZZZZ</name>
<dbReference type="Gene3D" id="3.90.226.10">
    <property type="entry name" value="2-enoyl-CoA Hydratase, Chain A, domain 1"/>
    <property type="match status" value="1"/>
</dbReference>
<sequence length="237" mass="24453">MSDSVVSYELQGRVAVITIDDGKANAVTHALAEGLRSGLERARNEAAAVVIAGRPGRFSAGFDLAVMTASAEGARNLLRAGAEVALEIFEFPMPVVIASTGHALAMGAILLLAADYRIGAEGTFKIGLNEVAIGMPVPSFAVELARNCLTTKAFTVAINHAHVYDPTGAVTAGYLDETVAADDVIAAAITHAAELADRLRAGAFAATRTNCRGAAGVLMASKLEEDLSSFVVELPAD</sequence>
<evidence type="ECO:0000313" key="2">
    <source>
        <dbReference type="EMBL" id="CAB4947642.1"/>
    </source>
</evidence>
<dbReference type="InterPro" id="IPR029045">
    <property type="entry name" value="ClpP/crotonase-like_dom_sf"/>
</dbReference>
<dbReference type="EMBL" id="CAFBNC010000102">
    <property type="protein sequence ID" value="CAB4947642.1"/>
    <property type="molecule type" value="Genomic_DNA"/>
</dbReference>
<dbReference type="GO" id="GO:0003824">
    <property type="term" value="F:catalytic activity"/>
    <property type="evidence" value="ECO:0007669"/>
    <property type="project" value="UniProtKB-ARBA"/>
</dbReference>
<dbReference type="GO" id="GO:0006635">
    <property type="term" value="P:fatty acid beta-oxidation"/>
    <property type="evidence" value="ECO:0007669"/>
    <property type="project" value="TreeGrafter"/>
</dbReference>
<proteinExistence type="predicted"/>
<reference evidence="2" key="1">
    <citation type="submission" date="2020-05" db="EMBL/GenBank/DDBJ databases">
        <authorList>
            <person name="Chiriac C."/>
            <person name="Salcher M."/>
            <person name="Ghai R."/>
            <person name="Kavagutti S V."/>
        </authorList>
    </citation>
    <scope>NUCLEOTIDE SEQUENCE</scope>
</reference>
<dbReference type="InterPro" id="IPR001753">
    <property type="entry name" value="Enoyl-CoA_hydra/iso"/>
</dbReference>
<gene>
    <name evidence="1" type="ORF">UFOPK1392_01721</name>
    <name evidence="2" type="ORF">UFOPK3733_01682</name>
</gene>
<dbReference type="CDD" id="cd06558">
    <property type="entry name" value="crotonase-like"/>
    <property type="match status" value="1"/>
</dbReference>
<dbReference type="SUPFAM" id="SSF52096">
    <property type="entry name" value="ClpP/crotonase"/>
    <property type="match status" value="1"/>
</dbReference>
<accession>A0A6J7K001</accession>
<dbReference type="PANTHER" id="PTHR11941:SF54">
    <property type="entry name" value="ENOYL-COA HYDRATASE, MITOCHONDRIAL"/>
    <property type="match status" value="1"/>
</dbReference>
<dbReference type="PANTHER" id="PTHR11941">
    <property type="entry name" value="ENOYL-COA HYDRATASE-RELATED"/>
    <property type="match status" value="1"/>
</dbReference>
<dbReference type="Pfam" id="PF00378">
    <property type="entry name" value="ECH_1"/>
    <property type="match status" value="1"/>
</dbReference>
<organism evidence="2">
    <name type="scientific">freshwater metagenome</name>
    <dbReference type="NCBI Taxonomy" id="449393"/>
    <lineage>
        <taxon>unclassified sequences</taxon>
        <taxon>metagenomes</taxon>
        <taxon>ecological metagenomes</taxon>
    </lineage>
</organism>
<dbReference type="NCBIfam" id="NF004858">
    <property type="entry name" value="PRK06213.1"/>
    <property type="match status" value="1"/>
</dbReference>
<dbReference type="AlphaFoldDB" id="A0A6J7K001"/>
<dbReference type="EMBL" id="CAEMXZ010000089">
    <property type="protein sequence ID" value="CAB4323958.1"/>
    <property type="molecule type" value="Genomic_DNA"/>
</dbReference>
<protein>
    <submittedName>
        <fullName evidence="2">Unannotated protein</fullName>
    </submittedName>
</protein>